<gene>
    <name evidence="11" type="ORF">FC96_GL000889</name>
</gene>
<proteinExistence type="predicted"/>
<keyword evidence="4" id="KW-0410">Iron transport</keyword>
<keyword evidence="2" id="KW-0813">Transport</keyword>
<dbReference type="Proteomes" id="UP000050911">
    <property type="component" value="Unassembled WGS sequence"/>
</dbReference>
<evidence type="ECO:0000259" key="10">
    <source>
        <dbReference type="PROSITE" id="PS50893"/>
    </source>
</evidence>
<keyword evidence="5" id="KW-0547">Nucleotide-binding</keyword>
<evidence type="ECO:0000313" key="12">
    <source>
        <dbReference type="Proteomes" id="UP000050911"/>
    </source>
</evidence>
<dbReference type="SUPFAM" id="SSF52540">
    <property type="entry name" value="P-loop containing nucleoside triphosphate hydrolases"/>
    <property type="match status" value="1"/>
</dbReference>
<evidence type="ECO:0000256" key="3">
    <source>
        <dbReference type="ARBA" id="ARBA00022475"/>
    </source>
</evidence>
<dbReference type="GO" id="GO:0016887">
    <property type="term" value="F:ATP hydrolysis activity"/>
    <property type="evidence" value="ECO:0007669"/>
    <property type="project" value="InterPro"/>
</dbReference>
<dbReference type="InterPro" id="IPR003439">
    <property type="entry name" value="ABC_transporter-like_ATP-bd"/>
</dbReference>
<keyword evidence="12" id="KW-1185">Reference proteome</keyword>
<dbReference type="Pfam" id="PF00005">
    <property type="entry name" value="ABC_tran"/>
    <property type="match status" value="1"/>
</dbReference>
<evidence type="ECO:0000256" key="8">
    <source>
        <dbReference type="ARBA" id="ARBA00023065"/>
    </source>
</evidence>
<evidence type="ECO:0000256" key="9">
    <source>
        <dbReference type="ARBA" id="ARBA00023136"/>
    </source>
</evidence>
<evidence type="ECO:0000256" key="6">
    <source>
        <dbReference type="ARBA" id="ARBA00022840"/>
    </source>
</evidence>
<dbReference type="AlphaFoldDB" id="A0A0R1HKB1"/>
<dbReference type="CDD" id="cd03214">
    <property type="entry name" value="ABC_Iron-Siderophores_B12_Hemin"/>
    <property type="match status" value="1"/>
</dbReference>
<evidence type="ECO:0000256" key="5">
    <source>
        <dbReference type="ARBA" id="ARBA00022741"/>
    </source>
</evidence>
<dbReference type="PATRIC" id="fig|1302272.5.peg.888"/>
<dbReference type="GO" id="GO:0005886">
    <property type="term" value="C:plasma membrane"/>
    <property type="evidence" value="ECO:0007669"/>
    <property type="project" value="UniProtKB-SubCell"/>
</dbReference>
<dbReference type="EMBL" id="AZCX01000015">
    <property type="protein sequence ID" value="KRK46896.1"/>
    <property type="molecule type" value="Genomic_DNA"/>
</dbReference>
<protein>
    <submittedName>
        <fullName evidence="11">ABC superfamily ATP binding cassette transporter, ABC protein</fullName>
    </submittedName>
</protein>
<evidence type="ECO:0000256" key="4">
    <source>
        <dbReference type="ARBA" id="ARBA00022496"/>
    </source>
</evidence>
<dbReference type="InterPro" id="IPR017871">
    <property type="entry name" value="ABC_transporter-like_CS"/>
</dbReference>
<dbReference type="GO" id="GO:0005524">
    <property type="term" value="F:ATP binding"/>
    <property type="evidence" value="ECO:0007669"/>
    <property type="project" value="UniProtKB-KW"/>
</dbReference>
<evidence type="ECO:0000256" key="2">
    <source>
        <dbReference type="ARBA" id="ARBA00022448"/>
    </source>
</evidence>
<dbReference type="PANTHER" id="PTHR42771:SF2">
    <property type="entry name" value="IRON(3+)-HYDROXAMATE IMPORT ATP-BINDING PROTEIN FHUC"/>
    <property type="match status" value="1"/>
</dbReference>
<keyword evidence="7" id="KW-0408">Iron</keyword>
<dbReference type="InterPro" id="IPR003593">
    <property type="entry name" value="AAA+_ATPase"/>
</dbReference>
<comment type="subcellular location">
    <subcellularLocation>
        <location evidence="1">Cell membrane</location>
        <topology evidence="1">Peripheral membrane protein</topology>
    </subcellularLocation>
</comment>
<dbReference type="PANTHER" id="PTHR42771">
    <property type="entry name" value="IRON(3+)-HYDROXAMATE IMPORT ATP-BINDING PROTEIN FHUC"/>
    <property type="match status" value="1"/>
</dbReference>
<sequence length="272" mass="29535">MEGGSRMSTIMAVQHLSAGYGRTTIINDQTLTIEAGVITGLIGPNGSGKSTLLNVMNGFRAPLAGRVLLKDRPLSTFNHKQRAAEIACLTQHPVAPEGITVAELVSYGRYCHSKGLGWLRRRDQISVTEAISTVHLTAFKDTLVSELSGGQRQRAFIAMTLAQNSPIMMLDEPTTYLDLPNQLETLALLRQLNQVHKKTIIVVLHDLNQAATYCDQLVCMTQGRVNAVGTPKAVLTHELLATAFHVSADIELNANTQRPQLTNCQPMAAVAQ</sequence>
<dbReference type="PROSITE" id="PS00211">
    <property type="entry name" value="ABC_TRANSPORTER_1"/>
    <property type="match status" value="1"/>
</dbReference>
<dbReference type="InterPro" id="IPR051535">
    <property type="entry name" value="Siderophore_ABC-ATPase"/>
</dbReference>
<keyword evidence="9" id="KW-0472">Membrane</keyword>
<accession>A0A0R1HKB1</accession>
<dbReference type="FunFam" id="3.40.50.300:FF:000134">
    <property type="entry name" value="Iron-enterobactin ABC transporter ATP-binding protein"/>
    <property type="match status" value="1"/>
</dbReference>
<keyword evidence="6" id="KW-0067">ATP-binding</keyword>
<organism evidence="11 12">
    <name type="scientific">Secundilactobacillus kimchicus JCM 15530</name>
    <dbReference type="NCBI Taxonomy" id="1302272"/>
    <lineage>
        <taxon>Bacteria</taxon>
        <taxon>Bacillati</taxon>
        <taxon>Bacillota</taxon>
        <taxon>Bacilli</taxon>
        <taxon>Lactobacillales</taxon>
        <taxon>Lactobacillaceae</taxon>
        <taxon>Secundilactobacillus</taxon>
    </lineage>
</organism>
<dbReference type="GO" id="GO:0006826">
    <property type="term" value="P:iron ion transport"/>
    <property type="evidence" value="ECO:0007669"/>
    <property type="project" value="UniProtKB-KW"/>
</dbReference>
<evidence type="ECO:0000313" key="11">
    <source>
        <dbReference type="EMBL" id="KRK46896.1"/>
    </source>
</evidence>
<dbReference type="PROSITE" id="PS50893">
    <property type="entry name" value="ABC_TRANSPORTER_2"/>
    <property type="match status" value="1"/>
</dbReference>
<evidence type="ECO:0000256" key="1">
    <source>
        <dbReference type="ARBA" id="ARBA00004202"/>
    </source>
</evidence>
<keyword evidence="8" id="KW-0406">Ion transport</keyword>
<dbReference type="OrthoDB" id="9787851at2"/>
<dbReference type="Gene3D" id="3.40.50.300">
    <property type="entry name" value="P-loop containing nucleotide triphosphate hydrolases"/>
    <property type="match status" value="1"/>
</dbReference>
<dbReference type="SMART" id="SM00382">
    <property type="entry name" value="AAA"/>
    <property type="match status" value="1"/>
</dbReference>
<dbReference type="STRING" id="1302272.FC96_GL000889"/>
<evidence type="ECO:0000256" key="7">
    <source>
        <dbReference type="ARBA" id="ARBA00023004"/>
    </source>
</evidence>
<keyword evidence="3" id="KW-1003">Cell membrane</keyword>
<feature type="domain" description="ABC transporter" evidence="10">
    <location>
        <begin position="11"/>
        <end position="247"/>
    </location>
</feature>
<reference evidence="11 12" key="1">
    <citation type="journal article" date="2015" name="Genome Announc.">
        <title>Expanding the biotechnology potential of lactobacilli through comparative genomics of 213 strains and associated genera.</title>
        <authorList>
            <person name="Sun Z."/>
            <person name="Harris H.M."/>
            <person name="McCann A."/>
            <person name="Guo C."/>
            <person name="Argimon S."/>
            <person name="Zhang W."/>
            <person name="Yang X."/>
            <person name="Jeffery I.B."/>
            <person name="Cooney J.C."/>
            <person name="Kagawa T.F."/>
            <person name="Liu W."/>
            <person name="Song Y."/>
            <person name="Salvetti E."/>
            <person name="Wrobel A."/>
            <person name="Rasinkangas P."/>
            <person name="Parkhill J."/>
            <person name="Rea M.C."/>
            <person name="O'Sullivan O."/>
            <person name="Ritari J."/>
            <person name="Douillard F.P."/>
            <person name="Paul Ross R."/>
            <person name="Yang R."/>
            <person name="Briner A.E."/>
            <person name="Felis G.E."/>
            <person name="de Vos W.M."/>
            <person name="Barrangou R."/>
            <person name="Klaenhammer T.R."/>
            <person name="Caufield P.W."/>
            <person name="Cui Y."/>
            <person name="Zhang H."/>
            <person name="O'Toole P.W."/>
        </authorList>
    </citation>
    <scope>NUCLEOTIDE SEQUENCE [LARGE SCALE GENOMIC DNA]</scope>
    <source>
        <strain evidence="11 12">JCM 15530</strain>
    </source>
</reference>
<comment type="caution">
    <text evidence="11">The sequence shown here is derived from an EMBL/GenBank/DDBJ whole genome shotgun (WGS) entry which is preliminary data.</text>
</comment>
<name>A0A0R1HKB1_9LACO</name>
<dbReference type="InterPro" id="IPR027417">
    <property type="entry name" value="P-loop_NTPase"/>
</dbReference>